<keyword evidence="1" id="KW-0732">Signal</keyword>
<dbReference type="InterPro" id="IPR003582">
    <property type="entry name" value="ShKT_dom"/>
</dbReference>
<accession>A0A6U2ZQ50</accession>
<sequence>MMNQMRSLASLSLILVACCSTMVTGGGASRGAVRRTQYDRQRPRVCPWDDEDCQEEVEAQISKAKSANSGYVCQDRVETCNLHPAANDTRTLCIAEFADMKLDCPFTCGLCPSNMYADRKRGHATRMYNEEPQSMMFANSEQFIKSTDRYMYRNVYAKPQRYPTDVALQCVNKFADCSQWVTEGECIRNPSFMKTNCAPACKSCSALGEFLKTSREAEAEENRDEL</sequence>
<dbReference type="AlphaFoldDB" id="A0A6U2ZQ50"/>
<feature type="signal peptide" evidence="1">
    <location>
        <begin position="1"/>
        <end position="19"/>
    </location>
</feature>
<evidence type="ECO:0000313" key="4">
    <source>
        <dbReference type="EMBL" id="CAD9957254.1"/>
    </source>
</evidence>
<gene>
    <name evidence="3" type="ORF">APAL1065_LOCUS8182</name>
    <name evidence="4" type="ORF">APAL1065_LOCUS8183</name>
</gene>
<evidence type="ECO:0000313" key="3">
    <source>
        <dbReference type="EMBL" id="CAD9957252.1"/>
    </source>
</evidence>
<dbReference type="SMART" id="SM00254">
    <property type="entry name" value="ShKT"/>
    <property type="match status" value="2"/>
</dbReference>
<dbReference type="EMBL" id="HBHT01012190">
    <property type="protein sequence ID" value="CAD9957254.1"/>
    <property type="molecule type" value="Transcribed_RNA"/>
</dbReference>
<dbReference type="EMBL" id="HBHT01012189">
    <property type="protein sequence ID" value="CAD9957252.1"/>
    <property type="molecule type" value="Transcribed_RNA"/>
</dbReference>
<proteinExistence type="predicted"/>
<name>A0A6U2ZQ50_9STRA</name>
<feature type="chain" id="PRO_5035585417" description="ShKT domain-containing protein" evidence="1">
    <location>
        <begin position="20"/>
        <end position="226"/>
    </location>
</feature>
<dbReference type="PROSITE" id="PS51670">
    <property type="entry name" value="SHKT"/>
    <property type="match status" value="1"/>
</dbReference>
<evidence type="ECO:0000259" key="2">
    <source>
        <dbReference type="PROSITE" id="PS51670"/>
    </source>
</evidence>
<feature type="domain" description="ShKT" evidence="2">
    <location>
        <begin position="170"/>
        <end position="204"/>
    </location>
</feature>
<reference evidence="4" key="1">
    <citation type="submission" date="2021-01" db="EMBL/GenBank/DDBJ databases">
        <authorList>
            <person name="Corre E."/>
            <person name="Pelletier E."/>
            <person name="Niang G."/>
            <person name="Scheremetjew M."/>
            <person name="Finn R."/>
            <person name="Kale V."/>
            <person name="Holt S."/>
            <person name="Cochrane G."/>
            <person name="Meng A."/>
            <person name="Brown T."/>
            <person name="Cohen L."/>
        </authorList>
    </citation>
    <scope>NUCLEOTIDE SEQUENCE</scope>
    <source>
        <strain evidence="4">CCMP125</strain>
    </source>
</reference>
<protein>
    <recommendedName>
        <fullName evidence="2">ShKT domain-containing protein</fullName>
    </recommendedName>
</protein>
<evidence type="ECO:0000256" key="1">
    <source>
        <dbReference type="SAM" id="SignalP"/>
    </source>
</evidence>
<dbReference type="PROSITE" id="PS51257">
    <property type="entry name" value="PROKAR_LIPOPROTEIN"/>
    <property type="match status" value="1"/>
</dbReference>
<organism evidence="4">
    <name type="scientific">Entomoneis paludosa</name>
    <dbReference type="NCBI Taxonomy" id="265537"/>
    <lineage>
        <taxon>Eukaryota</taxon>
        <taxon>Sar</taxon>
        <taxon>Stramenopiles</taxon>
        <taxon>Ochrophyta</taxon>
        <taxon>Bacillariophyta</taxon>
        <taxon>Bacillariophyceae</taxon>
        <taxon>Bacillariophycidae</taxon>
        <taxon>Entomoneidaceae</taxon>
        <taxon>Entomoneis</taxon>
    </lineage>
</organism>
<dbReference type="Pfam" id="PF01549">
    <property type="entry name" value="ShK"/>
    <property type="match status" value="2"/>
</dbReference>